<feature type="compositionally biased region" description="Basic and acidic residues" evidence="1">
    <location>
        <begin position="1"/>
        <end position="14"/>
    </location>
</feature>
<dbReference type="EMBL" id="JBHSXL010000002">
    <property type="protein sequence ID" value="MFC6891380.1"/>
    <property type="molecule type" value="Genomic_DNA"/>
</dbReference>
<keyword evidence="2" id="KW-0812">Transmembrane</keyword>
<gene>
    <name evidence="3" type="ORF">ACFQE9_01890</name>
</gene>
<sequence>MSGSEKEGQKEKNGEASGGGEQAISSKRDLANRYQSMVADQFQSVSNFEDKAWKAIRANIALIGIYLTGISVLLRTSDSTPSIALIDTPPVLIGIVGLFASLVYAIIVMLGIKIGFGPSTDTAESLIKSELEADEYDSIIVTNYAKTVNSNWGVLEDKSTRLRRSFALLVVGLTEMSLGLLFIISPSHSRIVEIKAGSFIVVSAIAGYIAYYLWTKGYESEDNGEEEVGGEGEDSDLNES</sequence>
<comment type="caution">
    <text evidence="3">The sequence shown here is derived from an EMBL/GenBank/DDBJ whole genome shotgun (WGS) entry which is preliminary data.</text>
</comment>
<reference evidence="3 4" key="1">
    <citation type="journal article" date="2019" name="Int. J. Syst. Evol. Microbiol.">
        <title>The Global Catalogue of Microorganisms (GCM) 10K type strain sequencing project: providing services to taxonomists for standard genome sequencing and annotation.</title>
        <authorList>
            <consortium name="The Broad Institute Genomics Platform"/>
            <consortium name="The Broad Institute Genome Sequencing Center for Infectious Disease"/>
            <person name="Wu L."/>
            <person name="Ma J."/>
        </authorList>
    </citation>
    <scope>NUCLEOTIDE SEQUENCE [LARGE SCALE GENOMIC DNA]</scope>
    <source>
        <strain evidence="3 4">SKJ47</strain>
    </source>
</reference>
<feature type="region of interest" description="Disordered" evidence="1">
    <location>
        <begin position="221"/>
        <end position="240"/>
    </location>
</feature>
<proteinExistence type="predicted"/>
<evidence type="ECO:0000256" key="2">
    <source>
        <dbReference type="SAM" id="Phobius"/>
    </source>
</evidence>
<dbReference type="Proteomes" id="UP001596296">
    <property type="component" value="Unassembled WGS sequence"/>
</dbReference>
<evidence type="ECO:0000256" key="1">
    <source>
        <dbReference type="SAM" id="MobiDB-lite"/>
    </source>
</evidence>
<evidence type="ECO:0000313" key="3">
    <source>
        <dbReference type="EMBL" id="MFC6891380.1"/>
    </source>
</evidence>
<feature type="transmembrane region" description="Helical" evidence="2">
    <location>
        <begin position="166"/>
        <end position="184"/>
    </location>
</feature>
<accession>A0ABD5UPE1</accession>
<feature type="region of interest" description="Disordered" evidence="1">
    <location>
        <begin position="1"/>
        <end position="24"/>
    </location>
</feature>
<name>A0ABD5UPE1_9EURY</name>
<evidence type="ECO:0000313" key="4">
    <source>
        <dbReference type="Proteomes" id="UP001596296"/>
    </source>
</evidence>
<feature type="transmembrane region" description="Helical" evidence="2">
    <location>
        <begin position="91"/>
        <end position="112"/>
    </location>
</feature>
<keyword evidence="4" id="KW-1185">Reference proteome</keyword>
<dbReference type="AlphaFoldDB" id="A0ABD5UPE1"/>
<keyword evidence="2" id="KW-1133">Transmembrane helix</keyword>
<keyword evidence="2" id="KW-0472">Membrane</keyword>
<dbReference type="RefSeq" id="WP_379739494.1">
    <property type="nucleotide sequence ID" value="NZ_JBHSVN010000002.1"/>
</dbReference>
<feature type="transmembrane region" description="Helical" evidence="2">
    <location>
        <begin position="196"/>
        <end position="214"/>
    </location>
</feature>
<protein>
    <submittedName>
        <fullName evidence="3">Uncharacterized protein</fullName>
    </submittedName>
</protein>
<feature type="transmembrane region" description="Helical" evidence="2">
    <location>
        <begin position="56"/>
        <end position="76"/>
    </location>
</feature>
<organism evidence="3 4">
    <name type="scientific">Halopenitus salinus</name>
    <dbReference type="NCBI Taxonomy" id="1198295"/>
    <lineage>
        <taxon>Archaea</taxon>
        <taxon>Methanobacteriati</taxon>
        <taxon>Methanobacteriota</taxon>
        <taxon>Stenosarchaea group</taxon>
        <taxon>Halobacteria</taxon>
        <taxon>Halobacteriales</taxon>
        <taxon>Haloferacaceae</taxon>
        <taxon>Halopenitus</taxon>
    </lineage>
</organism>